<proteinExistence type="predicted"/>
<protein>
    <recommendedName>
        <fullName evidence="3">SMI1/KNR4 family protein</fullName>
    </recommendedName>
</protein>
<dbReference type="RefSeq" id="WP_357780118.1">
    <property type="nucleotide sequence ID" value="NZ_JBFAKC010000002.1"/>
</dbReference>
<dbReference type="InterPro" id="IPR036170">
    <property type="entry name" value="YezG-like_sf"/>
</dbReference>
<comment type="caution">
    <text evidence="1">The sequence shown here is derived from an EMBL/GenBank/DDBJ whole genome shotgun (WGS) entry which is preliminary data.</text>
</comment>
<sequence>MSRESSDARQEELLRLIWEAMVEAAPPDWLRLDLMCMSVGDATELTLWGAWDEPEIRSLPVPDAVASTLAELRSAMYKPGVGTWFAARFYLTAPRHEFVIFDMDNDPAFENPIDPSEWRRDLARYPRDPQFILTWLRELLT</sequence>
<evidence type="ECO:0000313" key="1">
    <source>
        <dbReference type="EMBL" id="MEV0706703.1"/>
    </source>
</evidence>
<keyword evidence="2" id="KW-1185">Reference proteome</keyword>
<gene>
    <name evidence="1" type="ORF">AB0I48_03980</name>
</gene>
<dbReference type="EMBL" id="JBFAKC010000002">
    <property type="protein sequence ID" value="MEV0706703.1"/>
    <property type="molecule type" value="Genomic_DNA"/>
</dbReference>
<evidence type="ECO:0000313" key="2">
    <source>
        <dbReference type="Proteomes" id="UP001551695"/>
    </source>
</evidence>
<evidence type="ECO:0008006" key="3">
    <source>
        <dbReference type="Google" id="ProtNLM"/>
    </source>
</evidence>
<dbReference type="SUPFAM" id="SSF160424">
    <property type="entry name" value="BH3703-like"/>
    <property type="match status" value="1"/>
</dbReference>
<reference evidence="1 2" key="1">
    <citation type="submission" date="2024-06" db="EMBL/GenBank/DDBJ databases">
        <title>The Natural Products Discovery Center: Release of the First 8490 Sequenced Strains for Exploring Actinobacteria Biosynthetic Diversity.</title>
        <authorList>
            <person name="Kalkreuter E."/>
            <person name="Kautsar S.A."/>
            <person name="Yang D."/>
            <person name="Bader C.D."/>
            <person name="Teijaro C.N."/>
            <person name="Fluegel L."/>
            <person name="Davis C.M."/>
            <person name="Simpson J.R."/>
            <person name="Lauterbach L."/>
            <person name="Steele A.D."/>
            <person name="Gui C."/>
            <person name="Meng S."/>
            <person name="Li G."/>
            <person name="Viehrig K."/>
            <person name="Ye F."/>
            <person name="Su P."/>
            <person name="Kiefer A.F."/>
            <person name="Nichols A."/>
            <person name="Cepeda A.J."/>
            <person name="Yan W."/>
            <person name="Fan B."/>
            <person name="Jiang Y."/>
            <person name="Adhikari A."/>
            <person name="Zheng C.-J."/>
            <person name="Schuster L."/>
            <person name="Cowan T.M."/>
            <person name="Smanski M.J."/>
            <person name="Chevrette M.G."/>
            <person name="De Carvalho L.P.S."/>
            <person name="Shen B."/>
        </authorList>
    </citation>
    <scope>NUCLEOTIDE SEQUENCE [LARGE SCALE GENOMIC DNA]</scope>
    <source>
        <strain evidence="1 2">NPDC050403</strain>
    </source>
</reference>
<organism evidence="1 2">
    <name type="scientific">Nocardia aurea</name>
    <dbReference type="NCBI Taxonomy" id="2144174"/>
    <lineage>
        <taxon>Bacteria</taxon>
        <taxon>Bacillati</taxon>
        <taxon>Actinomycetota</taxon>
        <taxon>Actinomycetes</taxon>
        <taxon>Mycobacteriales</taxon>
        <taxon>Nocardiaceae</taxon>
        <taxon>Nocardia</taxon>
    </lineage>
</organism>
<dbReference type="Proteomes" id="UP001551695">
    <property type="component" value="Unassembled WGS sequence"/>
</dbReference>
<name>A0ABV3FMQ8_9NOCA</name>
<accession>A0ABV3FMQ8</accession>